<reference evidence="1 2" key="1">
    <citation type="submission" date="2020-08" db="EMBL/GenBank/DDBJ databases">
        <title>Genomic Encyclopedia of Type Strains, Phase IV (KMG-IV): sequencing the most valuable type-strain genomes for metagenomic binning, comparative biology and taxonomic classification.</title>
        <authorList>
            <person name="Goeker M."/>
        </authorList>
    </citation>
    <scope>NUCLEOTIDE SEQUENCE [LARGE SCALE GENOMIC DNA]</scope>
    <source>
        <strain evidence="1 2">DSM 23562</strain>
    </source>
</reference>
<dbReference type="Proteomes" id="UP000520814">
    <property type="component" value="Unassembled WGS sequence"/>
</dbReference>
<organism evidence="1 2">
    <name type="scientific">Armatimonas rosea</name>
    <dbReference type="NCBI Taxonomy" id="685828"/>
    <lineage>
        <taxon>Bacteria</taxon>
        <taxon>Bacillati</taxon>
        <taxon>Armatimonadota</taxon>
        <taxon>Armatimonadia</taxon>
        <taxon>Armatimonadales</taxon>
        <taxon>Armatimonadaceae</taxon>
        <taxon>Armatimonas</taxon>
    </lineage>
</organism>
<comment type="caution">
    <text evidence="1">The sequence shown here is derived from an EMBL/GenBank/DDBJ whole genome shotgun (WGS) entry which is preliminary data.</text>
</comment>
<accession>A0A7W9W8Y5</accession>
<sequence length="144" mass="16649">MSGYTHRLYKQHLACFACRKVWRQERLDSESAPLCPDCHQPLTDMGKDFKAPRRNATAQWAKAEALVKNGIRFSSLGTSGTIPQRLNEVEAFVEARAQSAAEQAAASERYERQRAKEQRLAEVWDRREQQRVRQYQKKLSRPAD</sequence>
<gene>
    <name evidence="1" type="ORF">HNQ39_005087</name>
</gene>
<dbReference type="AlphaFoldDB" id="A0A7W9W8Y5"/>
<dbReference type="EMBL" id="JACHGW010000006">
    <property type="protein sequence ID" value="MBB6053253.1"/>
    <property type="molecule type" value="Genomic_DNA"/>
</dbReference>
<dbReference type="RefSeq" id="WP_184203353.1">
    <property type="nucleotide sequence ID" value="NZ_JACHGW010000006.1"/>
</dbReference>
<keyword evidence="2" id="KW-1185">Reference proteome</keyword>
<evidence type="ECO:0000313" key="2">
    <source>
        <dbReference type="Proteomes" id="UP000520814"/>
    </source>
</evidence>
<proteinExistence type="predicted"/>
<protein>
    <submittedName>
        <fullName evidence="1">NAD-dependent SIR2 family protein deacetylase</fullName>
    </submittedName>
</protein>
<evidence type="ECO:0000313" key="1">
    <source>
        <dbReference type="EMBL" id="MBB6053253.1"/>
    </source>
</evidence>
<name>A0A7W9W8Y5_ARMRO</name>